<accession>A0A817VVH3</accession>
<organism evidence="2 4">
    <name type="scientific">Rotaria socialis</name>
    <dbReference type="NCBI Taxonomy" id="392032"/>
    <lineage>
        <taxon>Eukaryota</taxon>
        <taxon>Metazoa</taxon>
        <taxon>Spiralia</taxon>
        <taxon>Gnathifera</taxon>
        <taxon>Rotifera</taxon>
        <taxon>Eurotatoria</taxon>
        <taxon>Bdelloidea</taxon>
        <taxon>Philodinida</taxon>
        <taxon>Philodinidae</taxon>
        <taxon>Rotaria</taxon>
    </lineage>
</organism>
<evidence type="ECO:0000256" key="1">
    <source>
        <dbReference type="SAM" id="Phobius"/>
    </source>
</evidence>
<dbReference type="Proteomes" id="UP000663833">
    <property type="component" value="Unassembled WGS sequence"/>
</dbReference>
<evidence type="ECO:0000313" key="2">
    <source>
        <dbReference type="EMBL" id="CAF3349718.1"/>
    </source>
</evidence>
<reference evidence="2" key="1">
    <citation type="submission" date="2021-02" db="EMBL/GenBank/DDBJ databases">
        <authorList>
            <person name="Nowell W R."/>
        </authorList>
    </citation>
    <scope>NUCLEOTIDE SEQUENCE</scope>
</reference>
<sequence>MKIQQSDNSHRAFYFSDEYLDWLIDGHDKNGVLLPFTGIKYCTDDDDDEKCKCRRCERSRRNRWPYIESLAGNLLYLSGLQMDEINASEVKRFEDCLFNDFINNMNRFYIHVTDLCNSQNDEFSLHILNLFRNGSFNKRLYNGATPAILANCYSNQERMSNMTSYYLGKRFILQIKSSNDSGDETSLTFTIHIEALTSWLLLMFLIILTVLFGILILYFIVYQLPSQMKTIIDTSKIDLLNAYTKNIRTKKCRTLEDLTNFTPLKPYKTYIINNCSPMETIEMLINEAKQTEKFSCMSYRDNKLYAAHLVLEFIQSTSSIIIDLKLHMYNDEYMRKIRELLSIIFSSKNTIYSWGDLQYQVMHCTIHAMSISDQIKQSIQVDVQYHFKKWYNQTFRHDTNCLQSLDFIQEDGYQCSCSHRPYKHKTDTWSMERAIMFTFQEDLKLAPNHLKDCLVITKLAVVIEKARNREEVEAFMKTCIK</sequence>
<comment type="caution">
    <text evidence="2">The sequence shown here is derived from an EMBL/GenBank/DDBJ whole genome shotgun (WGS) entry which is preliminary data.</text>
</comment>
<proteinExistence type="predicted"/>
<dbReference type="EMBL" id="CAJNYT010003030">
    <property type="protein sequence ID" value="CAF3520400.1"/>
    <property type="molecule type" value="Genomic_DNA"/>
</dbReference>
<dbReference type="Proteomes" id="UP000663872">
    <property type="component" value="Unassembled WGS sequence"/>
</dbReference>
<gene>
    <name evidence="3" type="ORF">GRG538_LOCUS18710</name>
    <name evidence="2" type="ORF">LUA448_LOCUS12936</name>
</gene>
<name>A0A817VVH3_9BILA</name>
<evidence type="ECO:0000313" key="4">
    <source>
        <dbReference type="Proteomes" id="UP000663833"/>
    </source>
</evidence>
<keyword evidence="1" id="KW-1133">Transmembrane helix</keyword>
<dbReference type="EMBL" id="CAJNYD010001572">
    <property type="protein sequence ID" value="CAF3349718.1"/>
    <property type="molecule type" value="Genomic_DNA"/>
</dbReference>
<evidence type="ECO:0000313" key="3">
    <source>
        <dbReference type="EMBL" id="CAF3520400.1"/>
    </source>
</evidence>
<keyword evidence="1" id="KW-0472">Membrane</keyword>
<dbReference type="AlphaFoldDB" id="A0A817VVH3"/>
<protein>
    <submittedName>
        <fullName evidence="2">Uncharacterized protein</fullName>
    </submittedName>
</protein>
<keyword evidence="1" id="KW-0812">Transmembrane</keyword>
<feature type="transmembrane region" description="Helical" evidence="1">
    <location>
        <begin position="199"/>
        <end position="221"/>
    </location>
</feature>